<organism evidence="1">
    <name type="scientific">Picea glauca</name>
    <name type="common">White spruce</name>
    <name type="synonym">Pinus glauca</name>
    <dbReference type="NCBI Taxonomy" id="3330"/>
    <lineage>
        <taxon>Eukaryota</taxon>
        <taxon>Viridiplantae</taxon>
        <taxon>Streptophyta</taxon>
        <taxon>Embryophyta</taxon>
        <taxon>Tracheophyta</taxon>
        <taxon>Spermatophyta</taxon>
        <taxon>Pinopsida</taxon>
        <taxon>Pinidae</taxon>
        <taxon>Conifers I</taxon>
        <taxon>Pinales</taxon>
        <taxon>Pinaceae</taxon>
        <taxon>Picea</taxon>
    </lineage>
</organism>
<reference evidence="1" key="1">
    <citation type="journal article" date="2015" name="Genome Biol. Evol.">
        <title>Organellar Genomes of White Spruce (Picea glauca): Assembly and Annotation.</title>
        <authorList>
            <person name="Jackman S.D."/>
            <person name="Warren R.L."/>
            <person name="Gibb E.A."/>
            <person name="Vandervalk B.P."/>
            <person name="Mohamadi H."/>
            <person name="Chu J."/>
            <person name="Raymond A."/>
            <person name="Pleasance S."/>
            <person name="Coope R."/>
            <person name="Wildung M.R."/>
            <person name="Ritland C.E."/>
            <person name="Bousquet J."/>
            <person name="Jones S.J."/>
            <person name="Bohlmann J."/>
            <person name="Birol I."/>
        </authorList>
    </citation>
    <scope>NUCLEOTIDE SEQUENCE [LARGE SCALE GENOMIC DNA]</scope>
    <source>
        <tissue evidence="1">Flushing bud</tissue>
    </source>
</reference>
<comment type="caution">
    <text evidence="1">The sequence shown here is derived from an EMBL/GenBank/DDBJ whole genome shotgun (WGS) entry which is preliminary data.</text>
</comment>
<protein>
    <submittedName>
        <fullName evidence="1">Uncharacterized protein</fullName>
    </submittedName>
</protein>
<proteinExistence type="predicted"/>
<name>A0A117NJ41_PICGL</name>
<sequence>MVEQQDLDLELEGTRSKVTMNLVPRPVPPSLPTPLLIMLVFRGQVSEAQDRYIPWYHVPTHLDNLIIWV</sequence>
<accession>A0A117NJ41</accession>
<dbReference type="AlphaFoldDB" id="A0A117NJ41"/>
<gene>
    <name evidence="1" type="ORF">ABT39_MTgene746</name>
</gene>
<keyword evidence="1" id="KW-0496">Mitochondrion</keyword>
<evidence type="ECO:0000313" key="1">
    <source>
        <dbReference type="EMBL" id="KUM50900.1"/>
    </source>
</evidence>
<geneLocation type="mitochondrion" evidence="1"/>
<dbReference type="EMBL" id="LKAM01000001">
    <property type="protein sequence ID" value="KUM50900.1"/>
    <property type="molecule type" value="Genomic_DNA"/>
</dbReference>